<organism evidence="1 2">
    <name type="scientific">Prevotella corporis</name>
    <dbReference type="NCBI Taxonomy" id="28128"/>
    <lineage>
        <taxon>Bacteria</taxon>
        <taxon>Pseudomonadati</taxon>
        <taxon>Bacteroidota</taxon>
        <taxon>Bacteroidia</taxon>
        <taxon>Bacteroidales</taxon>
        <taxon>Prevotellaceae</taxon>
        <taxon>Prevotella</taxon>
    </lineage>
</organism>
<comment type="caution">
    <text evidence="1">The sequence shown here is derived from an EMBL/GenBank/DDBJ whole genome shotgun (WGS) entry which is preliminary data.</text>
</comment>
<name>A0A133QN24_9BACT</name>
<dbReference type="AlphaFoldDB" id="A0A133QN24"/>
<accession>A0A133QN24</accession>
<keyword evidence="2" id="KW-1185">Reference proteome</keyword>
<dbReference type="STRING" id="28128.HMPREF3226_00204"/>
<dbReference type="EMBL" id="LRQG01000010">
    <property type="protein sequence ID" value="KXA44287.1"/>
    <property type="molecule type" value="Genomic_DNA"/>
</dbReference>
<reference evidence="2" key="1">
    <citation type="submission" date="2016-01" db="EMBL/GenBank/DDBJ databases">
        <authorList>
            <person name="Mitreva M."/>
            <person name="Pepin K.H."/>
            <person name="Mihindukulasuriya K.A."/>
            <person name="Fulton R."/>
            <person name="Fronick C."/>
            <person name="O'Laughlin M."/>
            <person name="Miner T."/>
            <person name="Herter B."/>
            <person name="Rosa B.A."/>
            <person name="Cordes M."/>
            <person name="Tomlinson C."/>
            <person name="Wollam A."/>
            <person name="Palsikar V.B."/>
            <person name="Mardis E.R."/>
            <person name="Wilson R.K."/>
        </authorList>
    </citation>
    <scope>NUCLEOTIDE SEQUENCE [LARGE SCALE GENOMIC DNA]</scope>
    <source>
        <strain evidence="2">MJR7716</strain>
    </source>
</reference>
<evidence type="ECO:0000313" key="1">
    <source>
        <dbReference type="EMBL" id="KXA44287.1"/>
    </source>
</evidence>
<protein>
    <submittedName>
        <fullName evidence="1">Uncharacterized protein</fullName>
    </submittedName>
</protein>
<dbReference type="Proteomes" id="UP000070533">
    <property type="component" value="Unassembled WGS sequence"/>
</dbReference>
<gene>
    <name evidence="1" type="ORF">HMPREF3226_00204</name>
</gene>
<proteinExistence type="predicted"/>
<sequence length="58" mass="6711">MYHRFLKYGIAKIRDLFEVNKKIVASSATYRQCVVVIPPKEWTVKGKRQATIVKGKIC</sequence>
<evidence type="ECO:0000313" key="2">
    <source>
        <dbReference type="Proteomes" id="UP000070533"/>
    </source>
</evidence>